<keyword evidence="9" id="KW-0812">Transmembrane</keyword>
<feature type="transmembrane region" description="Helical" evidence="9">
    <location>
        <begin position="25"/>
        <end position="45"/>
    </location>
</feature>
<dbReference type="InterPro" id="IPR050482">
    <property type="entry name" value="Sensor_HK_TwoCompSys"/>
</dbReference>
<feature type="transmembrane region" description="Helical" evidence="9">
    <location>
        <begin position="201"/>
        <end position="224"/>
    </location>
</feature>
<evidence type="ECO:0000256" key="5">
    <source>
        <dbReference type="ARBA" id="ARBA00022741"/>
    </source>
</evidence>
<accession>A0AB39BBL7</accession>
<feature type="transmembrane region" description="Helical" evidence="9">
    <location>
        <begin position="103"/>
        <end position="123"/>
    </location>
</feature>
<keyword evidence="7 11" id="KW-0067">ATP-binding</keyword>
<dbReference type="PANTHER" id="PTHR24421">
    <property type="entry name" value="NITRATE/NITRITE SENSOR PROTEIN NARX-RELATED"/>
    <property type="match status" value="1"/>
</dbReference>
<keyword evidence="4" id="KW-0808">Transferase</keyword>
<dbReference type="AlphaFoldDB" id="A0AB39BBL7"/>
<feature type="transmembrane region" description="Helical" evidence="9">
    <location>
        <begin position="51"/>
        <end position="73"/>
    </location>
</feature>
<sequence>MAETPGGQAPSTRLRPGSPSPLRPALLLLGVFALALGGVELSVGATVPIPAWVPFAFTGVFLVWAAAGIVAWWRRPASGTGGLLLVGSLFLFVNGAGNLGLPVLVELGAVFATSILAVTVHLLHAFPSGRLQGALSVATVAVGYGVAFVLQIPLYLLPPEASTLRSATEAVQTTIGLAVMVATVVVLVRRLRSADPRNRSVLLPLYLYGILAVLAIPVSASVIGLMGGDLVAVGAVQLVVLAGIPIAFLAGVLFGGYPRTVEADALSAWLGTATPERTAVGPALARALGDDSLRVAYWSEERGLFLDERGAPTDAGDQHATRRWEEVRVESRLVGAIGYDGSMIADPEAVRRAARVFAIAVDRERLTAALVASNDALLRSRLRLVETADRERGRIARDLHDGLQVQLVLLALEAQQIANSDDAHPSTAVAATELRRRIDDAAAQLRRLVHAVLPSALVERGLTAATEDLVDRLDIPATFTSDVDDRELDPATAHSAYFIVAEALSNAVKHSEAYSVVVGLRRDGGTLQVRVSDDGVGGARLENGTGLKGLADRADALGGTFEVISPVGGGTEVRVELPCAS</sequence>
<keyword evidence="9" id="KW-0472">Membrane</keyword>
<dbReference type="EC" id="2.7.13.3" evidence="2"/>
<keyword evidence="5" id="KW-0547">Nucleotide-binding</keyword>
<reference evidence="11" key="1">
    <citation type="submission" date="2024-05" db="EMBL/GenBank/DDBJ databases">
        <title>Herbiconiux sp. A18JL235.</title>
        <authorList>
            <person name="Zhang G."/>
        </authorList>
    </citation>
    <scope>NUCLEOTIDE SEQUENCE</scope>
    <source>
        <strain evidence="11">A18JL235</strain>
    </source>
</reference>
<feature type="transmembrane region" description="Helical" evidence="9">
    <location>
        <begin position="80"/>
        <end position="97"/>
    </location>
</feature>
<feature type="transmembrane region" description="Helical" evidence="9">
    <location>
        <begin position="170"/>
        <end position="189"/>
    </location>
</feature>
<dbReference type="GO" id="GO:0005524">
    <property type="term" value="F:ATP binding"/>
    <property type="evidence" value="ECO:0007669"/>
    <property type="project" value="UniProtKB-KW"/>
</dbReference>
<feature type="transmembrane region" description="Helical" evidence="9">
    <location>
        <begin position="135"/>
        <end position="158"/>
    </location>
</feature>
<dbReference type="Pfam" id="PF02518">
    <property type="entry name" value="HATPase_c"/>
    <property type="match status" value="1"/>
</dbReference>
<keyword evidence="3" id="KW-0597">Phosphoprotein</keyword>
<evidence type="ECO:0000313" key="11">
    <source>
        <dbReference type="EMBL" id="XDI03862.1"/>
    </source>
</evidence>
<keyword evidence="6" id="KW-0418">Kinase</keyword>
<evidence type="ECO:0000256" key="4">
    <source>
        <dbReference type="ARBA" id="ARBA00022679"/>
    </source>
</evidence>
<evidence type="ECO:0000256" key="7">
    <source>
        <dbReference type="ARBA" id="ARBA00022840"/>
    </source>
</evidence>
<dbReference type="GO" id="GO:0016020">
    <property type="term" value="C:membrane"/>
    <property type="evidence" value="ECO:0007669"/>
    <property type="project" value="InterPro"/>
</dbReference>
<dbReference type="InterPro" id="IPR011712">
    <property type="entry name" value="Sig_transdc_His_kin_sub3_dim/P"/>
</dbReference>
<protein>
    <recommendedName>
        <fullName evidence="2">histidine kinase</fullName>
        <ecNumber evidence="2">2.7.13.3</ecNumber>
    </recommendedName>
</protein>
<dbReference type="Gene3D" id="1.20.5.1930">
    <property type="match status" value="1"/>
</dbReference>
<evidence type="ECO:0000256" key="6">
    <source>
        <dbReference type="ARBA" id="ARBA00022777"/>
    </source>
</evidence>
<evidence type="ECO:0000256" key="8">
    <source>
        <dbReference type="ARBA" id="ARBA00023012"/>
    </source>
</evidence>
<dbReference type="Gene3D" id="3.30.565.10">
    <property type="entry name" value="Histidine kinase-like ATPase, C-terminal domain"/>
    <property type="match status" value="1"/>
</dbReference>
<name>A0AB39BBL7_9MICO</name>
<dbReference type="GO" id="GO:0000155">
    <property type="term" value="F:phosphorelay sensor kinase activity"/>
    <property type="evidence" value="ECO:0007669"/>
    <property type="project" value="InterPro"/>
</dbReference>
<dbReference type="EMBL" id="CP162511">
    <property type="protein sequence ID" value="XDI03862.1"/>
    <property type="molecule type" value="Genomic_DNA"/>
</dbReference>
<proteinExistence type="predicted"/>
<dbReference type="PANTHER" id="PTHR24421:SF10">
    <property type="entry name" value="NITRATE_NITRITE SENSOR PROTEIN NARQ"/>
    <property type="match status" value="1"/>
</dbReference>
<organism evidence="11">
    <name type="scientific">Herbiconiux sp. A18JL235</name>
    <dbReference type="NCBI Taxonomy" id="3152363"/>
    <lineage>
        <taxon>Bacteria</taxon>
        <taxon>Bacillati</taxon>
        <taxon>Actinomycetota</taxon>
        <taxon>Actinomycetes</taxon>
        <taxon>Micrococcales</taxon>
        <taxon>Microbacteriaceae</taxon>
        <taxon>Herbiconiux</taxon>
    </lineage>
</organism>
<evidence type="ECO:0000256" key="9">
    <source>
        <dbReference type="SAM" id="Phobius"/>
    </source>
</evidence>
<keyword evidence="8" id="KW-0902">Two-component regulatory system</keyword>
<dbReference type="SMART" id="SM00387">
    <property type="entry name" value="HATPase_c"/>
    <property type="match status" value="1"/>
</dbReference>
<keyword evidence="9" id="KW-1133">Transmembrane helix</keyword>
<dbReference type="RefSeq" id="WP_368496280.1">
    <property type="nucleotide sequence ID" value="NZ_CP162511.1"/>
</dbReference>
<dbReference type="InterPro" id="IPR003594">
    <property type="entry name" value="HATPase_dom"/>
</dbReference>
<feature type="domain" description="Histidine kinase/HSP90-like ATPase" evidence="10">
    <location>
        <begin position="491"/>
        <end position="581"/>
    </location>
</feature>
<feature type="transmembrane region" description="Helical" evidence="9">
    <location>
        <begin position="230"/>
        <end position="254"/>
    </location>
</feature>
<dbReference type="InterPro" id="IPR036890">
    <property type="entry name" value="HATPase_C_sf"/>
</dbReference>
<dbReference type="GO" id="GO:0046983">
    <property type="term" value="F:protein dimerization activity"/>
    <property type="evidence" value="ECO:0007669"/>
    <property type="project" value="InterPro"/>
</dbReference>
<dbReference type="SUPFAM" id="SSF55874">
    <property type="entry name" value="ATPase domain of HSP90 chaperone/DNA topoisomerase II/histidine kinase"/>
    <property type="match status" value="1"/>
</dbReference>
<evidence type="ECO:0000259" key="10">
    <source>
        <dbReference type="SMART" id="SM00387"/>
    </source>
</evidence>
<evidence type="ECO:0000256" key="2">
    <source>
        <dbReference type="ARBA" id="ARBA00012438"/>
    </source>
</evidence>
<evidence type="ECO:0000256" key="3">
    <source>
        <dbReference type="ARBA" id="ARBA00022553"/>
    </source>
</evidence>
<dbReference type="Pfam" id="PF07730">
    <property type="entry name" value="HisKA_3"/>
    <property type="match status" value="1"/>
</dbReference>
<dbReference type="CDD" id="cd16917">
    <property type="entry name" value="HATPase_UhpB-NarQ-NarX-like"/>
    <property type="match status" value="1"/>
</dbReference>
<gene>
    <name evidence="11" type="ORF">ABFY20_10915</name>
</gene>
<evidence type="ECO:0000256" key="1">
    <source>
        <dbReference type="ARBA" id="ARBA00000085"/>
    </source>
</evidence>
<comment type="catalytic activity">
    <reaction evidence="1">
        <text>ATP + protein L-histidine = ADP + protein N-phospho-L-histidine.</text>
        <dbReference type="EC" id="2.7.13.3"/>
    </reaction>
</comment>